<keyword evidence="2" id="KW-0328">Glycosyltransferase</keyword>
<dbReference type="InterPro" id="IPR005150">
    <property type="entry name" value="Cellulose_synth"/>
</dbReference>
<proteinExistence type="predicted"/>
<comment type="caution">
    <text evidence="9">The sequence shown here is derived from an EMBL/GenBank/DDBJ whole genome shotgun (WGS) entry which is preliminary data.</text>
</comment>
<sequence length="185" mass="20753">MPNRHQRSSGSTEPLSGLWQNLHILLISVADAQLMPEATLECRIGDGFVIELQYSIPMVELQKQLLVDHPFVKNSRSPGALTIPCDLINVSTVSEAINMTSCCVTPSAVTVPVNLTDRFLHDLWWVIGFVKIIFSRNNALLASPWMKLLQRTAYLNVRICPFNSFFLVIYCFLPVLSLFSGQFIA</sequence>
<feature type="transmembrane region" description="Helical" evidence="8">
    <location>
        <begin position="162"/>
        <end position="184"/>
    </location>
</feature>
<dbReference type="GO" id="GO:0016020">
    <property type="term" value="C:membrane"/>
    <property type="evidence" value="ECO:0007669"/>
    <property type="project" value="InterPro"/>
</dbReference>
<reference evidence="9" key="1">
    <citation type="submission" date="2023-05" db="EMBL/GenBank/DDBJ databases">
        <title>Nepenthes gracilis genome sequencing.</title>
        <authorList>
            <person name="Fukushima K."/>
        </authorList>
    </citation>
    <scope>NUCLEOTIDE SEQUENCE</scope>
    <source>
        <strain evidence="9">SING2019-196</strain>
    </source>
</reference>
<organism evidence="9 10">
    <name type="scientific">Nepenthes gracilis</name>
    <name type="common">Slender pitcher plant</name>
    <dbReference type="NCBI Taxonomy" id="150966"/>
    <lineage>
        <taxon>Eukaryota</taxon>
        <taxon>Viridiplantae</taxon>
        <taxon>Streptophyta</taxon>
        <taxon>Embryophyta</taxon>
        <taxon>Tracheophyta</taxon>
        <taxon>Spermatophyta</taxon>
        <taxon>Magnoliopsida</taxon>
        <taxon>eudicotyledons</taxon>
        <taxon>Gunneridae</taxon>
        <taxon>Pentapetalae</taxon>
        <taxon>Caryophyllales</taxon>
        <taxon>Nepenthaceae</taxon>
        <taxon>Nepenthes</taxon>
    </lineage>
</organism>
<evidence type="ECO:0000256" key="8">
    <source>
        <dbReference type="SAM" id="Phobius"/>
    </source>
</evidence>
<evidence type="ECO:0000313" key="9">
    <source>
        <dbReference type="EMBL" id="GMH26786.1"/>
    </source>
</evidence>
<evidence type="ECO:0000313" key="10">
    <source>
        <dbReference type="Proteomes" id="UP001279734"/>
    </source>
</evidence>
<keyword evidence="7" id="KW-0961">Cell wall biogenesis/degradation</keyword>
<comment type="subcellular location">
    <subcellularLocation>
        <location evidence="1">Endomembrane system</location>
    </subcellularLocation>
</comment>
<keyword evidence="6 8" id="KW-0472">Membrane</keyword>
<dbReference type="EMBL" id="BSYO01000031">
    <property type="protein sequence ID" value="GMH26786.1"/>
    <property type="molecule type" value="Genomic_DNA"/>
</dbReference>
<dbReference type="PANTHER" id="PTHR13301">
    <property type="entry name" value="X-BOX TRANSCRIPTION FACTOR-RELATED"/>
    <property type="match status" value="1"/>
</dbReference>
<accession>A0AAD3TCW8</accession>
<evidence type="ECO:0000256" key="5">
    <source>
        <dbReference type="ARBA" id="ARBA00022989"/>
    </source>
</evidence>
<evidence type="ECO:0000256" key="7">
    <source>
        <dbReference type="ARBA" id="ARBA00023316"/>
    </source>
</evidence>
<keyword evidence="4 8" id="KW-0812">Transmembrane</keyword>
<evidence type="ECO:0000256" key="2">
    <source>
        <dbReference type="ARBA" id="ARBA00022676"/>
    </source>
</evidence>
<gene>
    <name evidence="9" type="ORF">Nepgr_028629</name>
</gene>
<dbReference type="GO" id="GO:0071555">
    <property type="term" value="P:cell wall organization"/>
    <property type="evidence" value="ECO:0007669"/>
    <property type="project" value="UniProtKB-KW"/>
</dbReference>
<protein>
    <submittedName>
        <fullName evidence="9">Uncharacterized protein</fullName>
    </submittedName>
</protein>
<dbReference type="GO" id="GO:0012505">
    <property type="term" value="C:endomembrane system"/>
    <property type="evidence" value="ECO:0007669"/>
    <property type="project" value="UniProtKB-SubCell"/>
</dbReference>
<name>A0AAD3TCW8_NEPGR</name>
<keyword evidence="5 8" id="KW-1133">Transmembrane helix</keyword>
<evidence type="ECO:0000256" key="1">
    <source>
        <dbReference type="ARBA" id="ARBA00004308"/>
    </source>
</evidence>
<dbReference type="GO" id="GO:0030244">
    <property type="term" value="P:cellulose biosynthetic process"/>
    <property type="evidence" value="ECO:0007669"/>
    <property type="project" value="InterPro"/>
</dbReference>
<evidence type="ECO:0000256" key="4">
    <source>
        <dbReference type="ARBA" id="ARBA00022692"/>
    </source>
</evidence>
<dbReference type="Pfam" id="PF03552">
    <property type="entry name" value="Cellulose_synt"/>
    <property type="match status" value="1"/>
</dbReference>
<dbReference type="Proteomes" id="UP001279734">
    <property type="component" value="Unassembled WGS sequence"/>
</dbReference>
<dbReference type="AlphaFoldDB" id="A0AAD3TCW8"/>
<evidence type="ECO:0000256" key="6">
    <source>
        <dbReference type="ARBA" id="ARBA00023136"/>
    </source>
</evidence>
<dbReference type="GO" id="GO:0016760">
    <property type="term" value="F:cellulose synthase (UDP-forming) activity"/>
    <property type="evidence" value="ECO:0007669"/>
    <property type="project" value="InterPro"/>
</dbReference>
<keyword evidence="10" id="KW-1185">Reference proteome</keyword>
<evidence type="ECO:0000256" key="3">
    <source>
        <dbReference type="ARBA" id="ARBA00022679"/>
    </source>
</evidence>
<keyword evidence="3" id="KW-0808">Transferase</keyword>